<dbReference type="Gene3D" id="3.40.190.10">
    <property type="entry name" value="Periplasmic binding protein-like II"/>
    <property type="match status" value="1"/>
</dbReference>
<accession>A0AAD5GDM5</accession>
<keyword evidence="3" id="KW-1185">Reference proteome</keyword>
<organism evidence="2 3">
    <name type="scientific">Ambrosia artemisiifolia</name>
    <name type="common">Common ragweed</name>
    <dbReference type="NCBI Taxonomy" id="4212"/>
    <lineage>
        <taxon>Eukaryota</taxon>
        <taxon>Viridiplantae</taxon>
        <taxon>Streptophyta</taxon>
        <taxon>Embryophyta</taxon>
        <taxon>Tracheophyta</taxon>
        <taxon>Spermatophyta</taxon>
        <taxon>Magnoliopsida</taxon>
        <taxon>eudicotyledons</taxon>
        <taxon>Gunneridae</taxon>
        <taxon>Pentapetalae</taxon>
        <taxon>asterids</taxon>
        <taxon>campanulids</taxon>
        <taxon>Asterales</taxon>
        <taxon>Asteraceae</taxon>
        <taxon>Asteroideae</taxon>
        <taxon>Heliantheae alliance</taxon>
        <taxon>Heliantheae</taxon>
        <taxon>Ambrosia</taxon>
    </lineage>
</organism>
<comment type="caution">
    <text evidence="2">The sequence shown here is derived from an EMBL/GenBank/DDBJ whole genome shotgun (WGS) entry which is preliminary data.</text>
</comment>
<reference evidence="2" key="1">
    <citation type="submission" date="2022-06" db="EMBL/GenBank/DDBJ databases">
        <title>Uncovering the hologenomic basis of an extraordinary plant invasion.</title>
        <authorList>
            <person name="Bieker V.C."/>
            <person name="Martin M.D."/>
            <person name="Gilbert T."/>
            <person name="Hodgins K."/>
            <person name="Battlay P."/>
            <person name="Petersen B."/>
            <person name="Wilson J."/>
        </authorList>
    </citation>
    <scope>NUCLEOTIDE SEQUENCE</scope>
    <source>
        <strain evidence="2">AA19_3_7</strain>
        <tissue evidence="2">Leaf</tissue>
    </source>
</reference>
<sequence length="130" mass="14400">MLRSGKVGAVVGEIMYVKSTLALYSTAEFSLIATESSTNGFGFVFQKDSPLTREMSAEIAKLREDGTLKALEEKWLKRESSIVSKDISSPPQNRLDLYRLRGLFLTSGLSMVLAFLGSTVYLVREKCHGK</sequence>
<evidence type="ECO:0000313" key="3">
    <source>
        <dbReference type="Proteomes" id="UP001206925"/>
    </source>
</evidence>
<feature type="non-terminal residue" evidence="2">
    <location>
        <position position="1"/>
    </location>
</feature>
<keyword evidence="1" id="KW-0472">Membrane</keyword>
<dbReference type="Proteomes" id="UP001206925">
    <property type="component" value="Unassembled WGS sequence"/>
</dbReference>
<evidence type="ECO:0000256" key="1">
    <source>
        <dbReference type="SAM" id="Phobius"/>
    </source>
</evidence>
<evidence type="ECO:0000313" key="2">
    <source>
        <dbReference type="EMBL" id="KAI7738447.1"/>
    </source>
</evidence>
<keyword evidence="1" id="KW-1133">Transmembrane helix</keyword>
<feature type="transmembrane region" description="Helical" evidence="1">
    <location>
        <begin position="103"/>
        <end position="123"/>
    </location>
</feature>
<name>A0AAD5GDM5_AMBAR</name>
<dbReference type="PANTHER" id="PTHR18966">
    <property type="entry name" value="IONOTROPIC GLUTAMATE RECEPTOR"/>
    <property type="match status" value="1"/>
</dbReference>
<dbReference type="InterPro" id="IPR015683">
    <property type="entry name" value="Ionotropic_Glu_rcpt"/>
</dbReference>
<keyword evidence="1" id="KW-0812">Transmembrane</keyword>
<dbReference type="SUPFAM" id="SSF53850">
    <property type="entry name" value="Periplasmic binding protein-like II"/>
    <property type="match status" value="1"/>
</dbReference>
<dbReference type="EMBL" id="JAMZMK010008812">
    <property type="protein sequence ID" value="KAI7738447.1"/>
    <property type="molecule type" value="Genomic_DNA"/>
</dbReference>
<gene>
    <name evidence="2" type="ORF">M8C21_010278</name>
</gene>
<dbReference type="AlphaFoldDB" id="A0AAD5GDM5"/>
<protein>
    <submittedName>
        <fullName evidence="2">Uncharacterized protein</fullName>
    </submittedName>
</protein>
<proteinExistence type="predicted"/>